<dbReference type="AlphaFoldDB" id="A0A382ZRF7"/>
<reference evidence="1" key="1">
    <citation type="submission" date="2018-05" db="EMBL/GenBank/DDBJ databases">
        <authorList>
            <person name="Lanie J.A."/>
            <person name="Ng W.-L."/>
            <person name="Kazmierczak K.M."/>
            <person name="Andrzejewski T.M."/>
            <person name="Davidsen T.M."/>
            <person name="Wayne K.J."/>
            <person name="Tettelin H."/>
            <person name="Glass J.I."/>
            <person name="Rusch D."/>
            <person name="Podicherti R."/>
            <person name="Tsui H.-C.T."/>
            <person name="Winkler M.E."/>
        </authorList>
    </citation>
    <scope>NUCLEOTIDE SEQUENCE</scope>
</reference>
<evidence type="ECO:0000313" key="1">
    <source>
        <dbReference type="EMBL" id="SVD98196.1"/>
    </source>
</evidence>
<accession>A0A382ZRF7</accession>
<protein>
    <submittedName>
        <fullName evidence="1">Uncharacterized protein</fullName>
    </submittedName>
</protein>
<organism evidence="1">
    <name type="scientific">marine metagenome</name>
    <dbReference type="NCBI Taxonomy" id="408172"/>
    <lineage>
        <taxon>unclassified sequences</taxon>
        <taxon>metagenomes</taxon>
        <taxon>ecological metagenomes</taxon>
    </lineage>
</organism>
<dbReference type="EMBL" id="UINC01186127">
    <property type="protein sequence ID" value="SVD98196.1"/>
    <property type="molecule type" value="Genomic_DNA"/>
</dbReference>
<sequence>MAQDFESTGILVTNSETTIYTSNSDDAIVGLRLANILTTAITMDVYIDLAGGGTNYYICKNLSIPPASSVELVQGGAKMVIQSTDVVYGLCGTANGCHVWISLVDAIS</sequence>
<gene>
    <name evidence="1" type="ORF">METZ01_LOCUS451050</name>
</gene>
<proteinExistence type="predicted"/>
<name>A0A382ZRF7_9ZZZZ</name>